<evidence type="ECO:0000313" key="2">
    <source>
        <dbReference type="EMBL" id="GAA4442066.1"/>
    </source>
</evidence>
<evidence type="ECO:0000313" key="3">
    <source>
        <dbReference type="Proteomes" id="UP001501508"/>
    </source>
</evidence>
<name>A0ABP8M2Q0_9BACT</name>
<reference evidence="3" key="1">
    <citation type="journal article" date="2019" name="Int. J. Syst. Evol. Microbiol.">
        <title>The Global Catalogue of Microorganisms (GCM) 10K type strain sequencing project: providing services to taxonomists for standard genome sequencing and annotation.</title>
        <authorList>
            <consortium name="The Broad Institute Genomics Platform"/>
            <consortium name="The Broad Institute Genome Sequencing Center for Infectious Disease"/>
            <person name="Wu L."/>
            <person name="Ma J."/>
        </authorList>
    </citation>
    <scope>NUCLEOTIDE SEQUENCE [LARGE SCALE GENOMIC DNA]</scope>
    <source>
        <strain evidence="3">JCM 31920</strain>
    </source>
</reference>
<feature type="compositionally biased region" description="Polar residues" evidence="1">
    <location>
        <begin position="415"/>
        <end position="424"/>
    </location>
</feature>
<organism evidence="2 3">
    <name type="scientific">Ravibacter arvi</name>
    <dbReference type="NCBI Taxonomy" id="2051041"/>
    <lineage>
        <taxon>Bacteria</taxon>
        <taxon>Pseudomonadati</taxon>
        <taxon>Bacteroidota</taxon>
        <taxon>Cytophagia</taxon>
        <taxon>Cytophagales</taxon>
        <taxon>Spirosomataceae</taxon>
        <taxon>Ravibacter</taxon>
    </lineage>
</organism>
<proteinExistence type="predicted"/>
<dbReference type="EMBL" id="BAABEY010000026">
    <property type="protein sequence ID" value="GAA4442066.1"/>
    <property type="molecule type" value="Genomic_DNA"/>
</dbReference>
<protein>
    <recommendedName>
        <fullName evidence="4">Transglutaminase-like domain-containing protein</fullName>
    </recommendedName>
</protein>
<gene>
    <name evidence="2" type="ORF">GCM10023091_28230</name>
</gene>
<sequence length="424" mass="48973">MNDTAPHKYITDNYLKMNRNKSIPWRKARTYLPHRWIIVFLSFLAPGCSRQYYLAESESLTRRENTVFVDAEKVSPVNRIFFNQKYSLDSLFREDDDEFSRILRLRNWISKAINISDFEGKYPGEGHADRILDLAAGGQGFHCEHYMIVQNAIMNSHGYVTRCLGVGPGVRGGPDVHHGTNEIWSNTYGKWFVSDAKYDHHFEKNGIPLSALEIRDEYLKNRGADILMIKGPGRQAAQSIRLLNRQGERYDRPAESFVQSYTWLSWERSNNRYTGWPSNRNDISHGNYYSDTFSIRNTWIREGKKHWAYDTPYMHLVDSRTALEWTPNVISSAVTLNGAVAKVRLESETPGFLRYEMNRDGLGWKPAGDYMEIRVRGQETRLSFRSVNVFEVTGPEHEVAIRRKSGKNTALPAQKSHSASKQYP</sequence>
<evidence type="ECO:0008006" key="4">
    <source>
        <dbReference type="Google" id="ProtNLM"/>
    </source>
</evidence>
<evidence type="ECO:0000256" key="1">
    <source>
        <dbReference type="SAM" id="MobiDB-lite"/>
    </source>
</evidence>
<keyword evidence="3" id="KW-1185">Reference proteome</keyword>
<accession>A0ABP8M2Q0</accession>
<dbReference type="Proteomes" id="UP001501508">
    <property type="component" value="Unassembled WGS sequence"/>
</dbReference>
<comment type="caution">
    <text evidence="2">The sequence shown here is derived from an EMBL/GenBank/DDBJ whole genome shotgun (WGS) entry which is preliminary data.</text>
</comment>
<feature type="region of interest" description="Disordered" evidence="1">
    <location>
        <begin position="403"/>
        <end position="424"/>
    </location>
</feature>